<evidence type="ECO:0000313" key="2">
    <source>
        <dbReference type="EMBL" id="KAJ6639114.1"/>
    </source>
</evidence>
<reference evidence="2" key="1">
    <citation type="submission" date="2022-07" db="EMBL/GenBank/DDBJ databases">
        <authorList>
            <person name="Trinca V."/>
            <person name="Uliana J.V.C."/>
            <person name="Torres T.T."/>
            <person name="Ward R.J."/>
            <person name="Monesi N."/>
        </authorList>
    </citation>
    <scope>NUCLEOTIDE SEQUENCE</scope>
    <source>
        <strain evidence="2">HSMRA1968</strain>
        <tissue evidence="2">Whole embryos</tissue>
    </source>
</reference>
<dbReference type="FunFam" id="3.30.70.2000:FF:000001">
    <property type="entry name" value="Potassium channel tetramerization domain-containing 17"/>
    <property type="match status" value="1"/>
</dbReference>
<dbReference type="FunFam" id="3.30.710.10:FF:000005">
    <property type="entry name" value="Potassium channel tetramerization domain-containing 17"/>
    <property type="match status" value="1"/>
</dbReference>
<comment type="caution">
    <text evidence="2">The sequence shown here is derived from an EMBL/GenBank/DDBJ whole genome shotgun (WGS) entry which is preliminary data.</text>
</comment>
<keyword evidence="3" id="KW-1185">Reference proteome</keyword>
<dbReference type="Gene3D" id="3.30.710.10">
    <property type="entry name" value="Potassium Channel Kv1.1, Chain A"/>
    <property type="match status" value="1"/>
</dbReference>
<dbReference type="Proteomes" id="UP001151699">
    <property type="component" value="Chromosome X"/>
</dbReference>
<dbReference type="InterPro" id="IPR011333">
    <property type="entry name" value="SKP1/BTB/POZ_sf"/>
</dbReference>
<dbReference type="GO" id="GO:0031463">
    <property type="term" value="C:Cul3-RING ubiquitin ligase complex"/>
    <property type="evidence" value="ECO:0007669"/>
    <property type="project" value="TreeGrafter"/>
</dbReference>
<gene>
    <name evidence="2" type="primary">Kctd5</name>
    <name evidence="2" type="ORF">Bhyg_11853</name>
</gene>
<feature type="domain" description="BTB" evidence="1">
    <location>
        <begin position="22"/>
        <end position="122"/>
    </location>
</feature>
<dbReference type="GO" id="GO:0051260">
    <property type="term" value="P:protein homooligomerization"/>
    <property type="evidence" value="ECO:0007669"/>
    <property type="project" value="InterPro"/>
</dbReference>
<dbReference type="GO" id="GO:0043161">
    <property type="term" value="P:proteasome-mediated ubiquitin-dependent protein catabolic process"/>
    <property type="evidence" value="ECO:0007669"/>
    <property type="project" value="TreeGrafter"/>
</dbReference>
<dbReference type="PANTHER" id="PTHR14958:SF29">
    <property type="entry name" value="INSOMNIAC, ISOFORM B"/>
    <property type="match status" value="1"/>
</dbReference>
<dbReference type="CDD" id="cd18362">
    <property type="entry name" value="BTB_POZ_KCTD2-like"/>
    <property type="match status" value="1"/>
</dbReference>
<evidence type="ECO:0000259" key="1">
    <source>
        <dbReference type="SMART" id="SM00225"/>
    </source>
</evidence>
<dbReference type="PANTHER" id="PTHR14958">
    <property type="entry name" value="POTASSIUM CHANNEL TETRAMERISATION DOMAIN CONTAINING PROTEIN"/>
    <property type="match status" value="1"/>
</dbReference>
<evidence type="ECO:0000313" key="3">
    <source>
        <dbReference type="Proteomes" id="UP001151699"/>
    </source>
</evidence>
<dbReference type="AlphaFoldDB" id="A0A9Q0MXR8"/>
<sequence>MTTVNLNPKKSPNFLTKHGSNQWVKLNVGGTYYLTTKTTLSRDPNSFLSRLISDSDLISDRDETGAYLIDRDPRYFAPILNYLRHGKLVLDGLSEEGVLEEAEFYNVTHLIGLLKECITLRDQRPALDKKRVYRVLQCHENELTQMVSTMSDGWRFEQLINIGTQYNYGSEENAEFLCVVSKECIGSTVGREQESNDRAKVLQQKGSRM</sequence>
<dbReference type="InterPro" id="IPR000210">
    <property type="entry name" value="BTB/POZ_dom"/>
</dbReference>
<accession>A0A9Q0MXR8</accession>
<proteinExistence type="predicted"/>
<protein>
    <submittedName>
        <fullName evidence="2">BTB/POZ domain-containing protein KCTD5</fullName>
    </submittedName>
</protein>
<dbReference type="EMBL" id="WJQU01000003">
    <property type="protein sequence ID" value="KAJ6639114.1"/>
    <property type="molecule type" value="Genomic_DNA"/>
</dbReference>
<dbReference type="InterPro" id="IPR003131">
    <property type="entry name" value="T1-type_BTB"/>
</dbReference>
<dbReference type="GO" id="GO:0097602">
    <property type="term" value="F:cullin family protein binding"/>
    <property type="evidence" value="ECO:0007669"/>
    <property type="project" value="TreeGrafter"/>
</dbReference>
<dbReference type="Gene3D" id="6.10.140.750">
    <property type="match status" value="1"/>
</dbReference>
<name>A0A9Q0MXR8_9DIPT</name>
<dbReference type="Gene3D" id="3.30.70.2000">
    <property type="match status" value="1"/>
</dbReference>
<dbReference type="Pfam" id="PF02214">
    <property type="entry name" value="BTB_2"/>
    <property type="match status" value="1"/>
</dbReference>
<organism evidence="2 3">
    <name type="scientific">Pseudolycoriella hygida</name>
    <dbReference type="NCBI Taxonomy" id="35572"/>
    <lineage>
        <taxon>Eukaryota</taxon>
        <taxon>Metazoa</taxon>
        <taxon>Ecdysozoa</taxon>
        <taxon>Arthropoda</taxon>
        <taxon>Hexapoda</taxon>
        <taxon>Insecta</taxon>
        <taxon>Pterygota</taxon>
        <taxon>Neoptera</taxon>
        <taxon>Endopterygota</taxon>
        <taxon>Diptera</taxon>
        <taxon>Nematocera</taxon>
        <taxon>Sciaroidea</taxon>
        <taxon>Sciaridae</taxon>
        <taxon>Pseudolycoriella</taxon>
    </lineage>
</organism>
<dbReference type="SUPFAM" id="SSF54695">
    <property type="entry name" value="POZ domain"/>
    <property type="match status" value="1"/>
</dbReference>
<dbReference type="SMART" id="SM00225">
    <property type="entry name" value="BTB"/>
    <property type="match status" value="1"/>
</dbReference>
<dbReference type="OrthoDB" id="1244179at2759"/>
<dbReference type="GO" id="GO:0005737">
    <property type="term" value="C:cytoplasm"/>
    <property type="evidence" value="ECO:0007669"/>
    <property type="project" value="TreeGrafter"/>
</dbReference>